<dbReference type="PATRIC" id="fig|1449351.3.peg.1313"/>
<dbReference type="STRING" id="1449351.RISW2_21385"/>
<dbReference type="CDD" id="cd05804">
    <property type="entry name" value="StaR_like"/>
    <property type="match status" value="1"/>
</dbReference>
<dbReference type="EMBL" id="JAME01000007">
    <property type="protein sequence ID" value="ETX29806.1"/>
    <property type="molecule type" value="Genomic_DNA"/>
</dbReference>
<reference evidence="5 6" key="1">
    <citation type="submission" date="2014-01" db="EMBL/GenBank/DDBJ databases">
        <title>Roseivivax isoporae LMG 25204 Genome Sequencing.</title>
        <authorList>
            <person name="Lai Q."/>
            <person name="Li G."/>
            <person name="Shao Z."/>
        </authorList>
    </citation>
    <scope>NUCLEOTIDE SEQUENCE [LARGE SCALE GENOMIC DNA]</scope>
    <source>
        <strain evidence="5 6">LMG 25204</strain>
    </source>
</reference>
<dbReference type="Gene3D" id="1.25.40.10">
    <property type="entry name" value="Tetratricopeptide repeat domain"/>
    <property type="match status" value="1"/>
</dbReference>
<evidence type="ECO:0000256" key="4">
    <source>
        <dbReference type="ARBA" id="ARBA00022803"/>
    </source>
</evidence>
<dbReference type="AlphaFoldDB" id="X7FCH3"/>
<accession>X7FCH3</accession>
<dbReference type="InterPro" id="IPR033891">
    <property type="entry name" value="TTC38"/>
</dbReference>
<dbReference type="InterPro" id="IPR011990">
    <property type="entry name" value="TPR-like_helical_dom_sf"/>
</dbReference>
<evidence type="ECO:0000256" key="1">
    <source>
        <dbReference type="ARBA" id="ARBA00005857"/>
    </source>
</evidence>
<protein>
    <recommendedName>
        <fullName evidence="2">Tetratricopeptide repeat protein 38</fullName>
    </recommendedName>
</protein>
<comment type="similarity">
    <text evidence="1">Belongs to the TTC38 family.</text>
</comment>
<dbReference type="PANTHER" id="PTHR16263:SF4">
    <property type="entry name" value="TETRATRICOPEPTIDE REPEAT PROTEIN 38"/>
    <property type="match status" value="1"/>
</dbReference>
<evidence type="ECO:0000313" key="6">
    <source>
        <dbReference type="Proteomes" id="UP000023430"/>
    </source>
</evidence>
<name>X7FCH3_9RHOB</name>
<keyword evidence="3" id="KW-0677">Repeat</keyword>
<organism evidence="5 6">
    <name type="scientific">Roseivivax isoporae LMG 25204</name>
    <dbReference type="NCBI Taxonomy" id="1449351"/>
    <lineage>
        <taxon>Bacteria</taxon>
        <taxon>Pseudomonadati</taxon>
        <taxon>Pseudomonadota</taxon>
        <taxon>Alphaproteobacteria</taxon>
        <taxon>Rhodobacterales</taxon>
        <taxon>Roseobacteraceae</taxon>
        <taxon>Roseivivax</taxon>
    </lineage>
</organism>
<dbReference type="PANTHER" id="PTHR16263">
    <property type="entry name" value="TETRATRICOPEPTIDE REPEAT PROTEIN 38"/>
    <property type="match status" value="1"/>
</dbReference>
<keyword evidence="6" id="KW-1185">Reference proteome</keyword>
<evidence type="ECO:0000256" key="3">
    <source>
        <dbReference type="ARBA" id="ARBA00022737"/>
    </source>
</evidence>
<dbReference type="Proteomes" id="UP000023430">
    <property type="component" value="Unassembled WGS sequence"/>
</dbReference>
<proteinExistence type="inferred from homology"/>
<keyword evidence="4" id="KW-0802">TPR repeat</keyword>
<comment type="caution">
    <text evidence="5">The sequence shown here is derived from an EMBL/GenBank/DDBJ whole genome shotgun (WGS) entry which is preliminary data.</text>
</comment>
<gene>
    <name evidence="5" type="ORF">RISW2_21385</name>
</gene>
<evidence type="ECO:0000256" key="2">
    <source>
        <dbReference type="ARBA" id="ARBA00019992"/>
    </source>
</evidence>
<sequence>MTTFDICRSPVDLDDPEALAAWNAMVRAFLAHGATTPEHLGRVLDRAPDCAMAHAARGMFCMMLGRREMTETARTAHAAALGRLPGGAAGLRARAWADALGAWLSGSPGGAIFHLEGILARDPGDTLTMKASHGVRFMIGDAGGMRRSVERALPAHGADHPLSGYALGCHAFALEETGAYEAAERAGREGLLRAGDDAWGLHAVAHVHDMTHRPEAGIALIEENRAAWDHCNNFRFHVWWHKALLHLDRGEHEVVLALYDAKIRAEKTDDYRDISNATSLLVRLELEEVDVGDRWAELADLAEARLSDGCLVFADLHYMLALAGDRRPGAAARLARRIAASGSGATELGRIAAHPGRAAAEGLCDFGEGLYARAFARLSAARAHMPTMGGSHAQRDVFERITVDAGLRAGQLDAVAAILAERTQLRAGRADSFAESRMARIAEARRDAALYAAQ</sequence>
<dbReference type="SUPFAM" id="SSF48452">
    <property type="entry name" value="TPR-like"/>
    <property type="match status" value="1"/>
</dbReference>
<evidence type="ECO:0000313" key="5">
    <source>
        <dbReference type="EMBL" id="ETX29806.1"/>
    </source>
</evidence>
<dbReference type="eggNOG" id="COG0457">
    <property type="taxonomic scope" value="Bacteria"/>
</dbReference>